<feature type="chain" id="PRO_5011552433" description="PknH-like extracellular domain-containing protein" evidence="1">
    <location>
        <begin position="24"/>
        <end position="229"/>
    </location>
</feature>
<keyword evidence="1" id="KW-0732">Signal</keyword>
<name>A0A1G9XPH1_9ACTN</name>
<keyword evidence="3" id="KW-1185">Reference proteome</keyword>
<sequence>MAAVSQKIVIPLASLLAITSAAAATYAFGLPPFERRGDISASDVCASLGSSPTVVPALKGSLPTEPDYRFDDRRSGGDITSQSSDYTADCLVWGEESLLLSARTEMMLTATGTSTQADPSEVRSWSTAAVDVPESRLTSFDAGTKGVTAARKAAVLVPCASPGHIPGGTYSLSVVVDVRGHGEDSDESGSRQDLIDLVVSAARFSHAKAKCDLPSELPGGEDMRRPASG</sequence>
<dbReference type="Proteomes" id="UP000199063">
    <property type="component" value="Unassembled WGS sequence"/>
</dbReference>
<evidence type="ECO:0008006" key="4">
    <source>
        <dbReference type="Google" id="ProtNLM"/>
    </source>
</evidence>
<feature type="signal peptide" evidence="1">
    <location>
        <begin position="1"/>
        <end position="23"/>
    </location>
</feature>
<dbReference type="RefSeq" id="WP_093658026.1">
    <property type="nucleotide sequence ID" value="NZ_FNHI01000016.1"/>
</dbReference>
<evidence type="ECO:0000256" key="1">
    <source>
        <dbReference type="SAM" id="SignalP"/>
    </source>
</evidence>
<proteinExistence type="predicted"/>
<dbReference type="GeneID" id="40831969"/>
<dbReference type="EMBL" id="FNHI01000016">
    <property type="protein sequence ID" value="SDM98664.1"/>
    <property type="molecule type" value="Genomic_DNA"/>
</dbReference>
<protein>
    <recommendedName>
        <fullName evidence="4">PknH-like extracellular domain-containing protein</fullName>
    </recommendedName>
</protein>
<reference evidence="3" key="1">
    <citation type="submission" date="2016-10" db="EMBL/GenBank/DDBJ databases">
        <authorList>
            <person name="Varghese N."/>
            <person name="Submissions S."/>
        </authorList>
    </citation>
    <scope>NUCLEOTIDE SEQUENCE [LARGE SCALE GENOMIC DNA]</scope>
    <source>
        <strain evidence="3">CGMCC 4.7042</strain>
    </source>
</reference>
<organism evidence="2 3">
    <name type="scientific">Streptomyces wuyuanensis</name>
    <dbReference type="NCBI Taxonomy" id="1196353"/>
    <lineage>
        <taxon>Bacteria</taxon>
        <taxon>Bacillati</taxon>
        <taxon>Actinomycetota</taxon>
        <taxon>Actinomycetes</taxon>
        <taxon>Kitasatosporales</taxon>
        <taxon>Streptomycetaceae</taxon>
        <taxon>Streptomyces</taxon>
    </lineage>
</organism>
<evidence type="ECO:0000313" key="3">
    <source>
        <dbReference type="Proteomes" id="UP000199063"/>
    </source>
</evidence>
<gene>
    <name evidence="2" type="ORF">SAMN05444921_116139</name>
</gene>
<evidence type="ECO:0000313" key="2">
    <source>
        <dbReference type="EMBL" id="SDM98664.1"/>
    </source>
</evidence>
<accession>A0A1G9XPH1</accession>
<dbReference type="AlphaFoldDB" id="A0A1G9XPH1"/>
<dbReference type="OrthoDB" id="4245170at2"/>